<feature type="domain" description="HTH araC/xylS-type" evidence="4">
    <location>
        <begin position="173"/>
        <end position="273"/>
    </location>
</feature>
<keyword evidence="2" id="KW-0238">DNA-binding</keyword>
<keyword evidence="6" id="KW-1185">Reference proteome</keyword>
<evidence type="ECO:0000256" key="3">
    <source>
        <dbReference type="ARBA" id="ARBA00023163"/>
    </source>
</evidence>
<name>A0ABN3KEA3_9ACTN</name>
<dbReference type="SUPFAM" id="SSF46689">
    <property type="entry name" value="Homeodomain-like"/>
    <property type="match status" value="1"/>
</dbReference>
<evidence type="ECO:0000313" key="6">
    <source>
        <dbReference type="Proteomes" id="UP001501638"/>
    </source>
</evidence>
<dbReference type="PANTHER" id="PTHR46796">
    <property type="entry name" value="HTH-TYPE TRANSCRIPTIONAL ACTIVATOR RHAS-RELATED"/>
    <property type="match status" value="1"/>
</dbReference>
<organism evidence="5 6">
    <name type="scientific">Streptomyces macrosporus</name>
    <dbReference type="NCBI Taxonomy" id="44032"/>
    <lineage>
        <taxon>Bacteria</taxon>
        <taxon>Bacillati</taxon>
        <taxon>Actinomycetota</taxon>
        <taxon>Actinomycetes</taxon>
        <taxon>Kitasatosporales</taxon>
        <taxon>Streptomycetaceae</taxon>
        <taxon>Streptomyces</taxon>
    </lineage>
</organism>
<sequence length="299" mass="32523">MAPSRCPEQSWESVWSRAHTPLRQGILGYRGFRVALDGPRSRLEVPDAVVTLVLGFGSPLRVRGVARCGAAGEKDEPTVSRSLLAGLSVKARVGTHDGHVHGVEVLLQPWAAFRLFGVAMHEVADTVAEPDVVLGPRAGQLGDALAALSGWSERFALLDTVLTDWGAAGPTCSPRVVWAWNQLRRTAGTIPIRRLTEQTGWSWRQLNNRFREQIGLSPKAVARVLRLRRTLRLLADDCPLADTAARCGFSDQAHLGREFKNMTGVTPRRFLLLRAASPAPAAAAVDRIPGEVTSVLLRT</sequence>
<dbReference type="EMBL" id="BAAASZ010000030">
    <property type="protein sequence ID" value="GAA2454832.1"/>
    <property type="molecule type" value="Genomic_DNA"/>
</dbReference>
<reference evidence="5 6" key="1">
    <citation type="journal article" date="2019" name="Int. J. Syst. Evol. Microbiol.">
        <title>The Global Catalogue of Microorganisms (GCM) 10K type strain sequencing project: providing services to taxonomists for standard genome sequencing and annotation.</title>
        <authorList>
            <consortium name="The Broad Institute Genomics Platform"/>
            <consortium name="The Broad Institute Genome Sequencing Center for Infectious Disease"/>
            <person name="Wu L."/>
            <person name="Ma J."/>
        </authorList>
    </citation>
    <scope>NUCLEOTIDE SEQUENCE [LARGE SCALE GENOMIC DNA]</scope>
    <source>
        <strain evidence="5 6">JCM 6305</strain>
    </source>
</reference>
<dbReference type="Proteomes" id="UP001501638">
    <property type="component" value="Unassembled WGS sequence"/>
</dbReference>
<dbReference type="PANTHER" id="PTHR46796:SF15">
    <property type="entry name" value="BLL1074 PROTEIN"/>
    <property type="match status" value="1"/>
</dbReference>
<protein>
    <submittedName>
        <fullName evidence="5">AraC family transcriptional regulator</fullName>
    </submittedName>
</protein>
<dbReference type="InterPro" id="IPR018060">
    <property type="entry name" value="HTH_AraC"/>
</dbReference>
<dbReference type="Gene3D" id="1.10.10.60">
    <property type="entry name" value="Homeodomain-like"/>
    <property type="match status" value="1"/>
</dbReference>
<dbReference type="PROSITE" id="PS00041">
    <property type="entry name" value="HTH_ARAC_FAMILY_1"/>
    <property type="match status" value="1"/>
</dbReference>
<dbReference type="InterPro" id="IPR009057">
    <property type="entry name" value="Homeodomain-like_sf"/>
</dbReference>
<keyword evidence="3" id="KW-0804">Transcription</keyword>
<dbReference type="PROSITE" id="PS01124">
    <property type="entry name" value="HTH_ARAC_FAMILY_2"/>
    <property type="match status" value="1"/>
</dbReference>
<evidence type="ECO:0000256" key="2">
    <source>
        <dbReference type="ARBA" id="ARBA00023125"/>
    </source>
</evidence>
<comment type="caution">
    <text evidence="5">The sequence shown here is derived from an EMBL/GenBank/DDBJ whole genome shotgun (WGS) entry which is preliminary data.</text>
</comment>
<dbReference type="SMART" id="SM00342">
    <property type="entry name" value="HTH_ARAC"/>
    <property type="match status" value="1"/>
</dbReference>
<evidence type="ECO:0000259" key="4">
    <source>
        <dbReference type="PROSITE" id="PS01124"/>
    </source>
</evidence>
<keyword evidence="1" id="KW-0805">Transcription regulation</keyword>
<proteinExistence type="predicted"/>
<evidence type="ECO:0000313" key="5">
    <source>
        <dbReference type="EMBL" id="GAA2454832.1"/>
    </source>
</evidence>
<dbReference type="Pfam" id="PF12833">
    <property type="entry name" value="HTH_18"/>
    <property type="match status" value="1"/>
</dbReference>
<evidence type="ECO:0000256" key="1">
    <source>
        <dbReference type="ARBA" id="ARBA00023015"/>
    </source>
</evidence>
<accession>A0ABN3KEA3</accession>
<dbReference type="InterPro" id="IPR018062">
    <property type="entry name" value="HTH_AraC-typ_CS"/>
</dbReference>
<dbReference type="InterPro" id="IPR050204">
    <property type="entry name" value="AraC_XylS_family_regulators"/>
</dbReference>
<gene>
    <name evidence="5" type="ORF">GCM10010405_43420</name>
</gene>